<protein>
    <submittedName>
        <fullName evidence="1">Uncharacterized protein</fullName>
    </submittedName>
</protein>
<organism evidence="1">
    <name type="scientific">Anaerolinea thermolimosa</name>
    <dbReference type="NCBI Taxonomy" id="229919"/>
    <lineage>
        <taxon>Bacteria</taxon>
        <taxon>Bacillati</taxon>
        <taxon>Chloroflexota</taxon>
        <taxon>Anaerolineae</taxon>
        <taxon>Anaerolineales</taxon>
        <taxon>Anaerolineaceae</taxon>
        <taxon>Anaerolinea</taxon>
    </lineage>
</organism>
<reference evidence="1" key="1">
    <citation type="journal article" date="2020" name="mSystems">
        <title>Genome- and Community-Level Interaction Insights into Carbon Utilization and Element Cycling Functions of Hydrothermarchaeota in Hydrothermal Sediment.</title>
        <authorList>
            <person name="Zhou Z."/>
            <person name="Liu Y."/>
            <person name="Xu W."/>
            <person name="Pan J."/>
            <person name="Luo Z.H."/>
            <person name="Li M."/>
        </authorList>
    </citation>
    <scope>NUCLEOTIDE SEQUENCE [LARGE SCALE GENOMIC DNA]</scope>
    <source>
        <strain evidence="1">SpSt-573</strain>
    </source>
</reference>
<dbReference type="AlphaFoldDB" id="A0A7C4PHW6"/>
<proteinExistence type="predicted"/>
<accession>A0A7C4PHW6</accession>
<sequence>MGVGVGVRVGVGEGVKVGVGVGVDFAQKATMAGAAHAPVKRIRKNENAASRRFISGLYRMKRIVSIL</sequence>
<gene>
    <name evidence="1" type="ORF">ENT37_01480</name>
</gene>
<evidence type="ECO:0000313" key="1">
    <source>
        <dbReference type="EMBL" id="HGS20520.1"/>
    </source>
</evidence>
<dbReference type="EMBL" id="DSYK01000077">
    <property type="protein sequence ID" value="HGS20520.1"/>
    <property type="molecule type" value="Genomic_DNA"/>
</dbReference>
<comment type="caution">
    <text evidence="1">The sequence shown here is derived from an EMBL/GenBank/DDBJ whole genome shotgun (WGS) entry which is preliminary data.</text>
</comment>
<name>A0A7C4PHW6_9CHLR</name>